<proteinExistence type="predicted"/>
<reference evidence="1 2" key="1">
    <citation type="submission" date="2020-08" db="EMBL/GenBank/DDBJ databases">
        <title>Genomic Encyclopedia of Type Strains, Phase III (KMG-III): the genomes of soil and plant-associated and newly described type strains.</title>
        <authorList>
            <person name="Whitman W."/>
        </authorList>
    </citation>
    <scope>NUCLEOTIDE SEQUENCE [LARGE SCALE GENOMIC DNA]</scope>
    <source>
        <strain evidence="1 2">CECT 8571</strain>
    </source>
</reference>
<organism evidence="1 2">
    <name type="scientific">Simiduia aestuariiviva</name>
    <dbReference type="NCBI Taxonomy" id="1510459"/>
    <lineage>
        <taxon>Bacteria</taxon>
        <taxon>Pseudomonadati</taxon>
        <taxon>Pseudomonadota</taxon>
        <taxon>Gammaproteobacteria</taxon>
        <taxon>Cellvibrionales</taxon>
        <taxon>Cellvibrionaceae</taxon>
        <taxon>Simiduia</taxon>
    </lineage>
</organism>
<dbReference type="EMBL" id="JACHXZ010000004">
    <property type="protein sequence ID" value="MBB3169541.1"/>
    <property type="molecule type" value="Genomic_DNA"/>
</dbReference>
<dbReference type="AlphaFoldDB" id="A0A839US70"/>
<evidence type="ECO:0000313" key="2">
    <source>
        <dbReference type="Proteomes" id="UP000559987"/>
    </source>
</evidence>
<protein>
    <submittedName>
        <fullName evidence="1">Uncharacterized protein</fullName>
    </submittedName>
</protein>
<name>A0A839US70_9GAMM</name>
<dbReference type="Proteomes" id="UP000559987">
    <property type="component" value="Unassembled WGS sequence"/>
</dbReference>
<sequence>MNGIANLGFQTHQPNQQKTQRFIPFSANTTGKCGRPVFIDAKLLPDFLINIDLKTYRGLQIVRGIEMLRSVGGGINAYQSKLKAAKHMSVIGELEIYYYIAQQNPSGNEVSGVYITELSNAAKNTAPAGNYIVKSGKANPNNLTQFSGDQACIGGAANLELAISDAREHIETDGWGRSPDYGLYFIPDSLQNIQGTWLTPEQKTVKISEHASELATILTTTQKNRLHTKSPIRIRVFNGGCKVLCVALKSIQGHLDKLGFELIDPDVSANSTLKEILAHDARLSPDAIQFTKKSTEITLSSVRNSLAKTLSALGNKKSAENILNKTSKQANALSVGNNLITNNNYFLDAARQASILGQWSKQ</sequence>
<accession>A0A839US70</accession>
<keyword evidence="2" id="KW-1185">Reference proteome</keyword>
<dbReference type="RefSeq" id="WP_183911046.1">
    <property type="nucleotide sequence ID" value="NZ_JACHXZ010000004.1"/>
</dbReference>
<gene>
    <name evidence="1" type="ORF">FHS30_002754</name>
</gene>
<comment type="caution">
    <text evidence="1">The sequence shown here is derived from an EMBL/GenBank/DDBJ whole genome shotgun (WGS) entry which is preliminary data.</text>
</comment>
<evidence type="ECO:0000313" key="1">
    <source>
        <dbReference type="EMBL" id="MBB3169541.1"/>
    </source>
</evidence>